<reference evidence="1" key="1">
    <citation type="submission" date="2020-05" db="UniProtKB">
        <authorList>
            <consortium name="EnsemblMetazoa"/>
        </authorList>
    </citation>
    <scope>IDENTIFICATION</scope>
    <source>
        <strain evidence="1">TTRI</strain>
    </source>
</reference>
<name>A0A1A9VF27_GLOAU</name>
<sequence length="273" mass="30308">MALLAPVKPFKCLAFLLISPLLDALLRPNFIFFMKLVPDDVILEDAEIFGVVFVAVIVRPPLKHFVVETVIPSKSSVKKSKPNSRIFSNNRCLSLSKDAAAGDKALLSVSSPILKCDIDCVGVNAVGAVVVCPTPPPTPTPIALPDTTPSFNGDCKRELLEFFNSSFRLDFRENNEGFALVKELSADEVEPLLLLLLLPPLLQLLLYLAFWLSRSIASISSGLIRTFRKRFDLIEIIWFNTRCSNFTSVAFVGSSQLEENESFYIAFDFSWIS</sequence>
<evidence type="ECO:0000313" key="1">
    <source>
        <dbReference type="EnsemblMetazoa" id="GAUT035251-PA"/>
    </source>
</evidence>
<dbReference type="VEuPathDB" id="VectorBase:GAUT035251"/>
<evidence type="ECO:0000313" key="2">
    <source>
        <dbReference type="Proteomes" id="UP000078200"/>
    </source>
</evidence>
<protein>
    <submittedName>
        <fullName evidence="1">Uncharacterized protein</fullName>
    </submittedName>
</protein>
<dbReference type="AlphaFoldDB" id="A0A1A9VF27"/>
<keyword evidence="2" id="KW-1185">Reference proteome</keyword>
<organism evidence="1 2">
    <name type="scientific">Glossina austeni</name>
    <name type="common">Savannah tsetse fly</name>
    <dbReference type="NCBI Taxonomy" id="7395"/>
    <lineage>
        <taxon>Eukaryota</taxon>
        <taxon>Metazoa</taxon>
        <taxon>Ecdysozoa</taxon>
        <taxon>Arthropoda</taxon>
        <taxon>Hexapoda</taxon>
        <taxon>Insecta</taxon>
        <taxon>Pterygota</taxon>
        <taxon>Neoptera</taxon>
        <taxon>Endopterygota</taxon>
        <taxon>Diptera</taxon>
        <taxon>Brachycera</taxon>
        <taxon>Muscomorpha</taxon>
        <taxon>Hippoboscoidea</taxon>
        <taxon>Glossinidae</taxon>
        <taxon>Glossina</taxon>
    </lineage>
</organism>
<dbReference type="EnsemblMetazoa" id="GAUT035251-RA">
    <property type="protein sequence ID" value="GAUT035251-PA"/>
    <property type="gene ID" value="GAUT035251"/>
</dbReference>
<dbReference type="Proteomes" id="UP000078200">
    <property type="component" value="Unassembled WGS sequence"/>
</dbReference>
<accession>A0A1A9VF27</accession>
<proteinExistence type="predicted"/>